<feature type="binding site" evidence="13">
    <location>
        <position position="105"/>
    </location>
    <ligand>
        <name>Mg(2+)</name>
        <dbReference type="ChEBI" id="CHEBI:18420"/>
        <label>2</label>
        <note>catalytic</note>
    </ligand>
</feature>
<dbReference type="SUPFAM" id="SSF55003">
    <property type="entry name" value="PAP/Archaeal CCA-adding enzyme, C-terminal domain"/>
    <property type="match status" value="1"/>
</dbReference>
<evidence type="ECO:0000256" key="5">
    <source>
        <dbReference type="ARBA" id="ARBA00022664"/>
    </source>
</evidence>
<dbReference type="FunFam" id="3.30.460.10:FF:000002">
    <property type="entry name" value="Poly(A) polymerase alpha, putative"/>
    <property type="match status" value="1"/>
</dbReference>
<dbReference type="FunFam" id="1.10.1410.10:FF:000001">
    <property type="entry name" value="Putative poly(A) polymerase gamma"/>
    <property type="match status" value="1"/>
</dbReference>
<dbReference type="OrthoDB" id="412748at2759"/>
<comment type="cofactor">
    <cofactor evidence="13">
        <name>Mg(2+)</name>
        <dbReference type="ChEBI" id="CHEBI:18420"/>
    </cofactor>
    <text evidence="13">Binds 2 magnesium ions. Also active with manganese.</text>
</comment>
<comment type="subcellular location">
    <subcellularLocation>
        <location evidence="2">Nucleus</location>
    </subcellularLocation>
</comment>
<dbReference type="GO" id="GO:0046872">
    <property type="term" value="F:metal ion binding"/>
    <property type="evidence" value="ECO:0007669"/>
    <property type="project" value="UniProtKB-KW"/>
</dbReference>
<evidence type="ECO:0000256" key="4">
    <source>
        <dbReference type="ARBA" id="ARBA00012388"/>
    </source>
</evidence>
<dbReference type="InParanoid" id="A0A1C7MYF2"/>
<keyword evidence="14" id="KW-1133">Transmembrane helix</keyword>
<evidence type="ECO:0000256" key="7">
    <source>
        <dbReference type="ARBA" id="ARBA00022723"/>
    </source>
</evidence>
<feature type="binding site" evidence="13">
    <location>
        <position position="107"/>
    </location>
    <ligand>
        <name>Mg(2+)</name>
        <dbReference type="ChEBI" id="CHEBI:18420"/>
        <label>2</label>
        <note>catalytic</note>
    </ligand>
</feature>
<dbReference type="InterPro" id="IPR011068">
    <property type="entry name" value="NuclTrfase_I-like_C"/>
</dbReference>
<dbReference type="InterPro" id="IPR048840">
    <property type="entry name" value="PolA_pol_NTPase"/>
</dbReference>
<dbReference type="SUPFAM" id="SSF81631">
    <property type="entry name" value="PAP/OAS1 substrate-binding domain"/>
    <property type="match status" value="1"/>
</dbReference>
<sequence length="537" mass="61357">MTTSHSKQQKQWGITLPSNEDYPTDYELKLTEDLVKTLHNYGLFESEKEANNRTIVLDKLNELVKEFVYRVGKLKGLSETDAKNAGGKILVYGSYRLGVYNAGADIDTLCVFPKHVEREHFFTIMYNMLNERPEVTELTAVVDAYVPVIKMHFSGIPIDFVCARLFMSTIPDDLDLSDNNILVGLDERCIRSLNGSRVTDEILRLVPNVPVFRLALRTIKLWAKKRAIYSNIMGFLGGVAWAMLVARVCQMHPNACAASIVSRFFLIMYQWGWPRPVILKPKEDGPLAVRQWDPEQYPADKSHRMPIITPAYPSMCATHNVTDSTRDIMLNEFRRSSEIADRILMGTGKWEDLFQETDFFEIYNHYLQIIASSYSAQAQLQWSGLVESKVRQLVSKLELVELLQIAHPYFKGIDKIHYCFPGQECWDVAHGDFNNPERTFSVDGSGDEGQHIASMRFMSAKQKELLRPVYTTTFYIGLKVRPISDESPGPRKLNLVWPTTEFLKSARMWDKYDQKVMSVTMKNIKGSMLPDSLGGES</sequence>
<dbReference type="PIRSF" id="PIRSF018425">
    <property type="entry name" value="PolyA_polymerase"/>
    <property type="match status" value="1"/>
</dbReference>
<name>A0A1C7MYF2_9FUNG</name>
<dbReference type="AlphaFoldDB" id="A0A1C7MYF2"/>
<dbReference type="InterPro" id="IPR007010">
    <property type="entry name" value="PolA_pol_RNA-bd_dom"/>
</dbReference>
<accession>A0A1C7MYF2</accession>
<protein>
    <recommendedName>
        <fullName evidence="4">polynucleotide adenylyltransferase</fullName>
        <ecNumber evidence="4">2.7.7.19</ecNumber>
    </recommendedName>
</protein>
<reference evidence="18 19" key="1">
    <citation type="submission" date="2016-03" db="EMBL/GenBank/DDBJ databases">
        <title>Choanephora cucurbitarum.</title>
        <authorList>
            <person name="Min B."/>
            <person name="Park H."/>
            <person name="Park J.-H."/>
            <person name="Shin H.-D."/>
            <person name="Choi I.-G."/>
        </authorList>
    </citation>
    <scope>NUCLEOTIDE SEQUENCE [LARGE SCALE GENOMIC DNA]</scope>
    <source>
        <strain evidence="18 19">KUS-F28377</strain>
    </source>
</reference>
<feature type="binding site" evidence="12">
    <location>
        <position position="229"/>
    </location>
    <ligand>
        <name>ATP</name>
        <dbReference type="ChEBI" id="CHEBI:30616"/>
    </ligand>
</feature>
<dbReference type="InterPro" id="IPR007012">
    <property type="entry name" value="PolA_pol_cen_dom"/>
</dbReference>
<evidence type="ECO:0000256" key="14">
    <source>
        <dbReference type="SAM" id="Phobius"/>
    </source>
</evidence>
<dbReference type="GO" id="GO:0005634">
    <property type="term" value="C:nucleus"/>
    <property type="evidence" value="ECO:0007669"/>
    <property type="project" value="UniProtKB-SubCell"/>
</dbReference>
<evidence type="ECO:0000256" key="2">
    <source>
        <dbReference type="ARBA" id="ARBA00004123"/>
    </source>
</evidence>
<evidence type="ECO:0000256" key="8">
    <source>
        <dbReference type="ARBA" id="ARBA00022741"/>
    </source>
</evidence>
<dbReference type="GO" id="GO:1990817">
    <property type="term" value="F:poly(A) RNA polymerase activity"/>
    <property type="evidence" value="ECO:0007669"/>
    <property type="project" value="UniProtKB-EC"/>
</dbReference>
<dbReference type="InterPro" id="IPR014492">
    <property type="entry name" value="PolyA_polymerase"/>
</dbReference>
<dbReference type="PANTHER" id="PTHR10682:SF10">
    <property type="entry name" value="POLYNUCLEOTIDE ADENYLYLTRANSFERASE"/>
    <property type="match status" value="1"/>
</dbReference>
<dbReference type="GO" id="GO:0003723">
    <property type="term" value="F:RNA binding"/>
    <property type="evidence" value="ECO:0007669"/>
    <property type="project" value="InterPro"/>
</dbReference>
<evidence type="ECO:0000259" key="16">
    <source>
        <dbReference type="Pfam" id="PF04928"/>
    </source>
</evidence>
<dbReference type="Gene3D" id="3.30.460.10">
    <property type="entry name" value="Beta Polymerase, domain 2"/>
    <property type="match status" value="1"/>
</dbReference>
<organism evidence="18 19">
    <name type="scientific">Choanephora cucurbitarum</name>
    <dbReference type="NCBI Taxonomy" id="101091"/>
    <lineage>
        <taxon>Eukaryota</taxon>
        <taxon>Fungi</taxon>
        <taxon>Fungi incertae sedis</taxon>
        <taxon>Mucoromycota</taxon>
        <taxon>Mucoromycotina</taxon>
        <taxon>Mucoromycetes</taxon>
        <taxon>Mucorales</taxon>
        <taxon>Mucorineae</taxon>
        <taxon>Choanephoraceae</taxon>
        <taxon>Choanephoroideae</taxon>
        <taxon>Choanephora</taxon>
    </lineage>
</organism>
<dbReference type="InterPro" id="IPR043519">
    <property type="entry name" value="NT_sf"/>
</dbReference>
<dbReference type="Proteomes" id="UP000093000">
    <property type="component" value="Unassembled WGS sequence"/>
</dbReference>
<dbReference type="STRING" id="101091.A0A1C7MYF2"/>
<dbReference type="Pfam" id="PF04928">
    <property type="entry name" value="PAP_central"/>
    <property type="match status" value="1"/>
</dbReference>
<feature type="binding site" evidence="13">
    <location>
        <position position="105"/>
    </location>
    <ligand>
        <name>Mg(2+)</name>
        <dbReference type="ChEBI" id="CHEBI:18420"/>
        <label>1</label>
        <note>catalytic</note>
    </ligand>
</feature>
<feature type="domain" description="Poly(A) polymerase RNA-binding" evidence="15">
    <location>
        <begin position="358"/>
        <end position="533"/>
    </location>
</feature>
<keyword evidence="14" id="KW-0812">Transmembrane</keyword>
<keyword evidence="19" id="KW-1185">Reference proteome</keyword>
<evidence type="ECO:0000256" key="6">
    <source>
        <dbReference type="ARBA" id="ARBA00022679"/>
    </source>
</evidence>
<feature type="domain" description="Poly(A) polymerase central" evidence="16">
    <location>
        <begin position="211"/>
        <end position="356"/>
    </location>
</feature>
<comment type="similarity">
    <text evidence="3">Belongs to the poly(A) polymerase family.</text>
</comment>
<dbReference type="CDD" id="cd05402">
    <property type="entry name" value="NT_PAP_TUTase"/>
    <property type="match status" value="1"/>
</dbReference>
<keyword evidence="5" id="KW-0507">mRNA processing</keyword>
<evidence type="ECO:0000256" key="3">
    <source>
        <dbReference type="ARBA" id="ARBA00010912"/>
    </source>
</evidence>
<keyword evidence="11" id="KW-0539">Nucleus</keyword>
<feature type="binding site" evidence="12">
    <location>
        <position position="220"/>
    </location>
    <ligand>
        <name>ATP</name>
        <dbReference type="ChEBI" id="CHEBI:30616"/>
    </ligand>
</feature>
<proteinExistence type="inferred from homology"/>
<dbReference type="PANTHER" id="PTHR10682">
    <property type="entry name" value="POLY A POLYMERASE"/>
    <property type="match status" value="1"/>
</dbReference>
<keyword evidence="10 13" id="KW-0460">Magnesium</keyword>
<feature type="binding site" evidence="12">
    <location>
        <position position="159"/>
    </location>
    <ligand>
        <name>ATP</name>
        <dbReference type="ChEBI" id="CHEBI:30616"/>
    </ligand>
</feature>
<evidence type="ECO:0000256" key="10">
    <source>
        <dbReference type="ARBA" id="ARBA00022842"/>
    </source>
</evidence>
<feature type="non-terminal residue" evidence="18">
    <location>
        <position position="537"/>
    </location>
</feature>
<evidence type="ECO:0000313" key="19">
    <source>
        <dbReference type="Proteomes" id="UP000093000"/>
    </source>
</evidence>
<comment type="caution">
    <text evidence="18">The sequence shown here is derived from an EMBL/GenBank/DDBJ whole genome shotgun (WGS) entry which is preliminary data.</text>
</comment>
<evidence type="ECO:0000313" key="18">
    <source>
        <dbReference type="EMBL" id="OBZ81436.1"/>
    </source>
</evidence>
<evidence type="ECO:0000256" key="11">
    <source>
        <dbReference type="ARBA" id="ARBA00023242"/>
    </source>
</evidence>
<evidence type="ECO:0000259" key="15">
    <source>
        <dbReference type="Pfam" id="PF04926"/>
    </source>
</evidence>
<keyword evidence="8 12" id="KW-0547">Nucleotide-binding</keyword>
<dbReference type="GO" id="GO:0031123">
    <property type="term" value="P:RNA 3'-end processing"/>
    <property type="evidence" value="ECO:0007669"/>
    <property type="project" value="InterPro"/>
</dbReference>
<dbReference type="Pfam" id="PF20750">
    <property type="entry name" value="PAP_NTPase"/>
    <property type="match status" value="1"/>
</dbReference>
<dbReference type="SUPFAM" id="SSF81301">
    <property type="entry name" value="Nucleotidyltransferase"/>
    <property type="match status" value="1"/>
</dbReference>
<evidence type="ECO:0000256" key="1">
    <source>
        <dbReference type="ARBA" id="ARBA00001936"/>
    </source>
</evidence>
<dbReference type="FunCoup" id="A0A1C7MYF2">
    <property type="interactions" value="794"/>
</dbReference>
<dbReference type="Pfam" id="PF04926">
    <property type="entry name" value="PAP_RNA-bind"/>
    <property type="match status" value="1"/>
</dbReference>
<keyword evidence="7 13" id="KW-0479">Metal-binding</keyword>
<dbReference type="GO" id="GO:0005524">
    <property type="term" value="F:ATP binding"/>
    <property type="evidence" value="ECO:0007669"/>
    <property type="project" value="UniProtKB-KW"/>
</dbReference>
<keyword evidence="6" id="KW-0808">Transferase</keyword>
<evidence type="ECO:0000256" key="13">
    <source>
        <dbReference type="PIRSR" id="PIRSR018425-2"/>
    </source>
</evidence>
<feature type="domain" description="Poly(A) polymerase nucleotidyltransferase" evidence="17">
    <location>
        <begin position="13"/>
        <end position="206"/>
    </location>
</feature>
<evidence type="ECO:0000256" key="12">
    <source>
        <dbReference type="PIRSR" id="PIRSR018425-1"/>
    </source>
</evidence>
<dbReference type="EMBL" id="LUGH01001212">
    <property type="protein sequence ID" value="OBZ81436.1"/>
    <property type="molecule type" value="Genomic_DNA"/>
</dbReference>
<dbReference type="Gene3D" id="1.10.1410.10">
    <property type="match status" value="1"/>
</dbReference>
<evidence type="ECO:0000259" key="17">
    <source>
        <dbReference type="Pfam" id="PF20750"/>
    </source>
</evidence>
<dbReference type="Gene3D" id="3.30.70.590">
    <property type="entry name" value="Poly(A) polymerase predicted RNA binding domain"/>
    <property type="match status" value="1"/>
</dbReference>
<feature type="binding site" evidence="13">
    <location>
        <position position="159"/>
    </location>
    <ligand>
        <name>Mg(2+)</name>
        <dbReference type="ChEBI" id="CHEBI:18420"/>
        <label>2</label>
        <note>catalytic</note>
    </ligand>
</feature>
<keyword evidence="14" id="KW-0472">Membrane</keyword>
<keyword evidence="9 12" id="KW-0067">ATP-binding</keyword>
<feature type="binding site" evidence="12">
    <location>
        <begin position="105"/>
        <end position="107"/>
    </location>
    <ligand>
        <name>ATP</name>
        <dbReference type="ChEBI" id="CHEBI:30616"/>
    </ligand>
</feature>
<comment type="cofactor">
    <cofactor evidence="1">
        <name>Mn(2+)</name>
        <dbReference type="ChEBI" id="CHEBI:29035"/>
    </cofactor>
</comment>
<evidence type="ECO:0000256" key="9">
    <source>
        <dbReference type="ARBA" id="ARBA00022840"/>
    </source>
</evidence>
<feature type="binding site" evidence="13">
    <location>
        <position position="107"/>
    </location>
    <ligand>
        <name>Mg(2+)</name>
        <dbReference type="ChEBI" id="CHEBI:18420"/>
        <label>1</label>
        <note>catalytic</note>
    </ligand>
</feature>
<feature type="transmembrane region" description="Helical" evidence="14">
    <location>
        <begin position="227"/>
        <end position="246"/>
    </location>
</feature>
<dbReference type="GO" id="GO:0006397">
    <property type="term" value="P:mRNA processing"/>
    <property type="evidence" value="ECO:0007669"/>
    <property type="project" value="UniProtKB-KW"/>
</dbReference>
<gene>
    <name evidence="18" type="primary">pla1_1</name>
    <name evidence="18" type="ORF">A0J61_10514</name>
</gene>
<feature type="binding site" evidence="12">
    <location>
        <begin position="238"/>
        <end position="239"/>
    </location>
    <ligand>
        <name>ATP</name>
        <dbReference type="ChEBI" id="CHEBI:30616"/>
    </ligand>
</feature>
<dbReference type="EC" id="2.7.7.19" evidence="4"/>